<evidence type="ECO:0000313" key="4">
    <source>
        <dbReference type="EMBL" id="OGZ68383.1"/>
    </source>
</evidence>
<keyword evidence="1" id="KW-0812">Transmembrane</keyword>
<keyword evidence="1" id="KW-1133">Transmembrane helix</keyword>
<organism evidence="4 5">
    <name type="scientific">Candidatus Staskawiczbacteria bacterium RIFCSPHIGHO2_02_FULL_42_22</name>
    <dbReference type="NCBI Taxonomy" id="1802207"/>
    <lineage>
        <taxon>Bacteria</taxon>
        <taxon>Candidatus Staskawicziibacteriota</taxon>
    </lineage>
</organism>
<dbReference type="Gene3D" id="3.90.640.20">
    <property type="entry name" value="Heat-shock cognate protein, ATPase"/>
    <property type="match status" value="1"/>
</dbReference>
<comment type="caution">
    <text evidence="4">The sequence shown here is derived from an EMBL/GenBank/DDBJ whole genome shotgun (WGS) entry which is preliminary data.</text>
</comment>
<dbReference type="InterPro" id="IPR021729">
    <property type="entry name" value="DUF3298"/>
</dbReference>
<evidence type="ECO:0000259" key="3">
    <source>
        <dbReference type="Pfam" id="PF13739"/>
    </source>
</evidence>
<dbReference type="Gene3D" id="3.30.565.40">
    <property type="entry name" value="Fervidobacterium nodosum Rt17-B1 like"/>
    <property type="match status" value="1"/>
</dbReference>
<protein>
    <recommendedName>
        <fullName evidence="6">DUF3298 domain-containing protein</fullName>
    </recommendedName>
</protein>
<dbReference type="Proteomes" id="UP000178820">
    <property type="component" value="Unassembled WGS sequence"/>
</dbReference>
<proteinExistence type="predicted"/>
<dbReference type="AlphaFoldDB" id="A0A1G2I0U0"/>
<evidence type="ECO:0000259" key="2">
    <source>
        <dbReference type="Pfam" id="PF11738"/>
    </source>
</evidence>
<accession>A0A1G2I0U0</accession>
<name>A0A1G2I0U0_9BACT</name>
<evidence type="ECO:0008006" key="6">
    <source>
        <dbReference type="Google" id="ProtNLM"/>
    </source>
</evidence>
<dbReference type="InterPro" id="IPR037126">
    <property type="entry name" value="PdaC/RsiV-like_sf"/>
</dbReference>
<dbReference type="Pfam" id="PF13739">
    <property type="entry name" value="PdaC"/>
    <property type="match status" value="1"/>
</dbReference>
<feature type="domain" description="DUF3298" evidence="2">
    <location>
        <begin position="168"/>
        <end position="249"/>
    </location>
</feature>
<dbReference type="EMBL" id="MHOT01000023">
    <property type="protein sequence ID" value="OGZ68383.1"/>
    <property type="molecule type" value="Genomic_DNA"/>
</dbReference>
<sequence>MNTKKVLIVIIVIALLAVAGFLFFIYRQSISKQENNDQEQVVALQSITIEDKKITDTKKPFNIAITYPYFQGLDDLNKKINGIITAELDSFKKNALENDKAAQETDPEGYLNYPRQYDLNISYKKGQVDENVISMVFSVYNFTGGAHGMGYFVSLNYDVKNNKEIMLADLFAGQKNYLQKISDYAKADINKQLVARMGNAQGAWLDDGAGPKEENFSVFMINSDYLTFYFPPYQVAAYAVGDFEVKMPR</sequence>
<dbReference type="InterPro" id="IPR025303">
    <property type="entry name" value="PdaC"/>
</dbReference>
<reference evidence="4 5" key="1">
    <citation type="journal article" date="2016" name="Nat. Commun.">
        <title>Thousands of microbial genomes shed light on interconnected biogeochemical processes in an aquifer system.</title>
        <authorList>
            <person name="Anantharaman K."/>
            <person name="Brown C.T."/>
            <person name="Hug L.A."/>
            <person name="Sharon I."/>
            <person name="Castelle C.J."/>
            <person name="Probst A.J."/>
            <person name="Thomas B.C."/>
            <person name="Singh A."/>
            <person name="Wilkins M.J."/>
            <person name="Karaoz U."/>
            <person name="Brodie E.L."/>
            <person name="Williams K.H."/>
            <person name="Hubbard S.S."/>
            <person name="Banfield J.F."/>
        </authorList>
    </citation>
    <scope>NUCLEOTIDE SEQUENCE [LARGE SCALE GENOMIC DNA]</scope>
</reference>
<keyword evidence="1" id="KW-0472">Membrane</keyword>
<gene>
    <name evidence="4" type="ORF">A3D44_01800</name>
</gene>
<dbReference type="Pfam" id="PF11738">
    <property type="entry name" value="DUF3298"/>
    <property type="match status" value="1"/>
</dbReference>
<dbReference type="STRING" id="1802207.A3D44_01800"/>
<evidence type="ECO:0000313" key="5">
    <source>
        <dbReference type="Proteomes" id="UP000178820"/>
    </source>
</evidence>
<evidence type="ECO:0000256" key="1">
    <source>
        <dbReference type="SAM" id="Phobius"/>
    </source>
</evidence>
<feature type="domain" description="Deacetylase PdaC" evidence="3">
    <location>
        <begin position="56"/>
        <end position="149"/>
    </location>
</feature>
<feature type="transmembrane region" description="Helical" evidence="1">
    <location>
        <begin position="6"/>
        <end position="26"/>
    </location>
</feature>